<feature type="domain" description="Acyl-CoA dehydrogenase/oxidase N-terminal" evidence="7">
    <location>
        <begin position="2"/>
        <end position="87"/>
    </location>
</feature>
<proteinExistence type="inferred from homology"/>
<evidence type="ECO:0000259" key="5">
    <source>
        <dbReference type="Pfam" id="PF00441"/>
    </source>
</evidence>
<reference evidence="8" key="2">
    <citation type="journal article" date="2014" name="ISME J.">
        <title>Microbial stratification in low pH oxic and suboxic macroscopic growths along an acid mine drainage.</title>
        <authorList>
            <person name="Mendez-Garcia C."/>
            <person name="Mesa V."/>
            <person name="Sprenger R.R."/>
            <person name="Richter M."/>
            <person name="Diez M.S."/>
            <person name="Solano J."/>
            <person name="Bargiela R."/>
            <person name="Golyshina O.V."/>
            <person name="Manteca A."/>
            <person name="Ramos J.L."/>
            <person name="Gallego J.R."/>
            <person name="Llorente I."/>
            <person name="Martins Dos Santos V.A."/>
            <person name="Jensen O.N."/>
            <person name="Pelaez A.I."/>
            <person name="Sanchez J."/>
            <person name="Ferrer M."/>
        </authorList>
    </citation>
    <scope>NUCLEOTIDE SEQUENCE</scope>
</reference>
<dbReference type="PANTHER" id="PTHR43884">
    <property type="entry name" value="ACYL-COA DEHYDROGENASE"/>
    <property type="match status" value="1"/>
</dbReference>
<comment type="similarity">
    <text evidence="2">Belongs to the acyl-CoA dehydrogenase family.</text>
</comment>
<dbReference type="CDD" id="cd00567">
    <property type="entry name" value="ACAD"/>
    <property type="match status" value="1"/>
</dbReference>
<dbReference type="Pfam" id="PF02770">
    <property type="entry name" value="Acyl-CoA_dh_M"/>
    <property type="match status" value="1"/>
</dbReference>
<feature type="domain" description="Acyl-CoA oxidase/dehydrogenase middle" evidence="6">
    <location>
        <begin position="93"/>
        <end position="183"/>
    </location>
</feature>
<evidence type="ECO:0000313" key="8">
    <source>
        <dbReference type="EMBL" id="EQD41138.1"/>
    </source>
</evidence>
<feature type="non-terminal residue" evidence="8">
    <location>
        <position position="302"/>
    </location>
</feature>
<dbReference type="InterPro" id="IPR036250">
    <property type="entry name" value="AcylCo_DH-like_C"/>
</dbReference>
<dbReference type="GO" id="GO:0003995">
    <property type="term" value="F:acyl-CoA dehydrogenase activity"/>
    <property type="evidence" value="ECO:0007669"/>
    <property type="project" value="TreeGrafter"/>
</dbReference>
<evidence type="ECO:0000256" key="4">
    <source>
        <dbReference type="ARBA" id="ARBA00022827"/>
    </source>
</evidence>
<evidence type="ECO:0000256" key="3">
    <source>
        <dbReference type="ARBA" id="ARBA00022630"/>
    </source>
</evidence>
<dbReference type="EMBL" id="AUZY01009735">
    <property type="protein sequence ID" value="EQD41138.1"/>
    <property type="molecule type" value="Genomic_DNA"/>
</dbReference>
<dbReference type="InterPro" id="IPR009075">
    <property type="entry name" value="AcylCo_DH/oxidase_C"/>
</dbReference>
<evidence type="ECO:0000259" key="6">
    <source>
        <dbReference type="Pfam" id="PF02770"/>
    </source>
</evidence>
<name>T0Z824_9ZZZZ</name>
<dbReference type="Gene3D" id="1.10.540.10">
    <property type="entry name" value="Acyl-CoA dehydrogenase/oxidase, N-terminal domain"/>
    <property type="match status" value="1"/>
</dbReference>
<dbReference type="AlphaFoldDB" id="T0Z824"/>
<dbReference type="PANTHER" id="PTHR43884:SF12">
    <property type="entry name" value="ISOVALERYL-COA DEHYDROGENASE, MITOCHONDRIAL-RELATED"/>
    <property type="match status" value="1"/>
</dbReference>
<dbReference type="Gene3D" id="2.40.110.10">
    <property type="entry name" value="Butyryl-CoA Dehydrogenase, subunit A, domain 2"/>
    <property type="match status" value="1"/>
</dbReference>
<keyword evidence="3" id="KW-0285">Flavoprotein</keyword>
<sequence>LDRTPEFPWEMFRRMGRAGYLGLTIPSDRGGRGLSAARAAVLLFHLAYQSGTTFAKLSLQPEFASVLGEHGTPELVAEHFDPMLRGEALVANQVTEPDAGSDAGGIKLGASHRGEEYLLDGVKTEAAFALDASAAIVYGRTSPDAGTRGISAFLVEQGREGIQRDLSPPDLGERWMRRGRVEYRGVRIPSDHRLGPEGSGFKLVRTELTRERGLLAAIYLGVARAAWDRCLFHTAQRTAFGEPLAHQSAVRDRLVDAWADLESAWLLTLWALERFDRGERADPLTALAKATATRTALEVIDT</sequence>
<dbReference type="SUPFAM" id="SSF47203">
    <property type="entry name" value="Acyl-CoA dehydrogenase C-terminal domain-like"/>
    <property type="match status" value="1"/>
</dbReference>
<evidence type="ECO:0000259" key="7">
    <source>
        <dbReference type="Pfam" id="PF02771"/>
    </source>
</evidence>
<accession>T0Z824</accession>
<dbReference type="InterPro" id="IPR006091">
    <property type="entry name" value="Acyl-CoA_Oxase/DH_mid-dom"/>
</dbReference>
<reference evidence="8" key="1">
    <citation type="submission" date="2013-08" db="EMBL/GenBank/DDBJ databases">
        <authorList>
            <person name="Mendez C."/>
            <person name="Richter M."/>
            <person name="Ferrer M."/>
            <person name="Sanchez J."/>
        </authorList>
    </citation>
    <scope>NUCLEOTIDE SEQUENCE</scope>
</reference>
<protein>
    <submittedName>
        <fullName evidence="8">Acyl-CoA dehydrogenase domain protein</fullName>
    </submittedName>
</protein>
<dbReference type="Pfam" id="PF02771">
    <property type="entry name" value="Acyl-CoA_dh_N"/>
    <property type="match status" value="1"/>
</dbReference>
<comment type="cofactor">
    <cofactor evidence="1">
        <name>FAD</name>
        <dbReference type="ChEBI" id="CHEBI:57692"/>
    </cofactor>
</comment>
<dbReference type="Pfam" id="PF00441">
    <property type="entry name" value="Acyl-CoA_dh_1"/>
    <property type="match status" value="1"/>
</dbReference>
<gene>
    <name evidence="8" type="ORF">B1B_14666</name>
</gene>
<dbReference type="InterPro" id="IPR009100">
    <property type="entry name" value="AcylCoA_DH/oxidase_NM_dom_sf"/>
</dbReference>
<dbReference type="Gene3D" id="1.20.140.10">
    <property type="entry name" value="Butyryl-CoA Dehydrogenase, subunit A, domain 3"/>
    <property type="match status" value="1"/>
</dbReference>
<evidence type="ECO:0000256" key="1">
    <source>
        <dbReference type="ARBA" id="ARBA00001974"/>
    </source>
</evidence>
<dbReference type="GO" id="GO:0050660">
    <property type="term" value="F:flavin adenine dinucleotide binding"/>
    <property type="evidence" value="ECO:0007669"/>
    <property type="project" value="InterPro"/>
</dbReference>
<evidence type="ECO:0000256" key="2">
    <source>
        <dbReference type="ARBA" id="ARBA00009347"/>
    </source>
</evidence>
<dbReference type="SUPFAM" id="SSF56645">
    <property type="entry name" value="Acyl-CoA dehydrogenase NM domain-like"/>
    <property type="match status" value="1"/>
</dbReference>
<keyword evidence="4" id="KW-0274">FAD</keyword>
<organism evidence="8">
    <name type="scientific">mine drainage metagenome</name>
    <dbReference type="NCBI Taxonomy" id="410659"/>
    <lineage>
        <taxon>unclassified sequences</taxon>
        <taxon>metagenomes</taxon>
        <taxon>ecological metagenomes</taxon>
    </lineage>
</organism>
<dbReference type="InterPro" id="IPR037069">
    <property type="entry name" value="AcylCoA_DH/ox_N_sf"/>
</dbReference>
<feature type="domain" description="Acyl-CoA dehydrogenase/oxidase C-terminal" evidence="5">
    <location>
        <begin position="198"/>
        <end position="301"/>
    </location>
</feature>
<comment type="caution">
    <text evidence="8">The sequence shown here is derived from an EMBL/GenBank/DDBJ whole genome shotgun (WGS) entry which is preliminary data.</text>
</comment>
<dbReference type="InterPro" id="IPR046373">
    <property type="entry name" value="Acyl-CoA_Oxase/DH_mid-dom_sf"/>
</dbReference>
<dbReference type="InterPro" id="IPR013786">
    <property type="entry name" value="AcylCoA_DH/ox_N"/>
</dbReference>
<feature type="non-terminal residue" evidence="8">
    <location>
        <position position="1"/>
    </location>
</feature>